<dbReference type="CDD" id="cd07323">
    <property type="entry name" value="LAM"/>
    <property type="match status" value="1"/>
</dbReference>
<reference evidence="5 6" key="1">
    <citation type="journal article" date="2016" name="Genome Biol. Evol.">
        <title>Divergent and convergent evolution of fungal pathogenicity.</title>
        <authorList>
            <person name="Shang Y."/>
            <person name="Xiao G."/>
            <person name="Zheng P."/>
            <person name="Cen K."/>
            <person name="Zhan S."/>
            <person name="Wang C."/>
        </authorList>
    </citation>
    <scope>NUCLEOTIDE SEQUENCE [LARGE SCALE GENOMIC DNA]</scope>
    <source>
        <strain evidence="5 6">RCEF 264</strain>
    </source>
</reference>
<dbReference type="OrthoDB" id="340227at2759"/>
<feature type="region of interest" description="Disordered" evidence="3">
    <location>
        <begin position="861"/>
        <end position="910"/>
    </location>
</feature>
<feature type="region of interest" description="Disordered" evidence="3">
    <location>
        <begin position="937"/>
        <end position="984"/>
    </location>
</feature>
<feature type="compositionally biased region" description="Basic and acidic residues" evidence="3">
    <location>
        <begin position="460"/>
        <end position="474"/>
    </location>
</feature>
<dbReference type="PROSITE" id="PS50961">
    <property type="entry name" value="HTH_LA"/>
    <property type="match status" value="1"/>
</dbReference>
<feature type="compositionally biased region" description="Low complexity" evidence="3">
    <location>
        <begin position="640"/>
        <end position="652"/>
    </location>
</feature>
<evidence type="ECO:0000313" key="5">
    <source>
        <dbReference type="EMBL" id="OAA53750.1"/>
    </source>
</evidence>
<comment type="caution">
    <text evidence="5">The sequence shown here is derived from an EMBL/GenBank/DDBJ whole genome shotgun (WGS) entry which is preliminary data.</text>
</comment>
<dbReference type="Gene3D" id="1.10.10.10">
    <property type="entry name" value="Winged helix-like DNA-binding domain superfamily/Winged helix DNA-binding domain"/>
    <property type="match status" value="1"/>
</dbReference>
<feature type="compositionally biased region" description="Low complexity" evidence="3">
    <location>
        <begin position="202"/>
        <end position="230"/>
    </location>
</feature>
<feature type="compositionally biased region" description="Polar residues" evidence="3">
    <location>
        <begin position="255"/>
        <end position="264"/>
    </location>
</feature>
<evidence type="ECO:0000256" key="1">
    <source>
        <dbReference type="ARBA" id="ARBA00022884"/>
    </source>
</evidence>
<feature type="compositionally biased region" description="Polar residues" evidence="3">
    <location>
        <begin position="101"/>
        <end position="116"/>
    </location>
</feature>
<feature type="compositionally biased region" description="Low complexity" evidence="3">
    <location>
        <begin position="84"/>
        <end position="93"/>
    </location>
</feature>
<keyword evidence="1 2" id="KW-0694">RNA-binding</keyword>
<dbReference type="Proteomes" id="UP000076874">
    <property type="component" value="Unassembled WGS sequence"/>
</dbReference>
<dbReference type="InterPro" id="IPR006607">
    <property type="entry name" value="DM15"/>
</dbReference>
<feature type="compositionally biased region" description="Basic and acidic residues" evidence="3">
    <location>
        <begin position="429"/>
        <end position="438"/>
    </location>
</feature>
<feature type="compositionally biased region" description="Pro residues" evidence="3">
    <location>
        <begin position="622"/>
        <end position="631"/>
    </location>
</feature>
<dbReference type="Pfam" id="PF05383">
    <property type="entry name" value="La"/>
    <property type="match status" value="1"/>
</dbReference>
<feature type="compositionally biased region" description="Polar residues" evidence="3">
    <location>
        <begin position="1"/>
        <end position="25"/>
    </location>
</feature>
<feature type="compositionally biased region" description="Gly residues" evidence="3">
    <location>
        <begin position="571"/>
        <end position="587"/>
    </location>
</feature>
<name>A0A162MBD3_9HYPO</name>
<dbReference type="EMBL" id="AZHD01000027">
    <property type="protein sequence ID" value="OAA53750.1"/>
    <property type="molecule type" value="Genomic_DNA"/>
</dbReference>
<feature type="compositionally biased region" description="Polar residues" evidence="3">
    <location>
        <begin position="596"/>
        <end position="613"/>
    </location>
</feature>
<sequence length="1110" mass="117844">MSAASFSYAQAARGQSTTPQTTTPAVFSPVPALSTSSQDKDDAGSATSPLVAASSTLFSVNDASRAPTKHANTDASSSPRKVAVDVSSPAVSSTLAGTLADSGSTFSLDDASSTSALKDKNGRISTPDARSPSSDDIVKKGGWRSRTANATSKESEQPGVSDTKDKDKEPAKIELAPAPLPAVNVWNQRMLEQAAKAKQIQTANHSSAATTTTTATTASAAVIRTASVAAPTTNGGVRPKDARKISSATAEGETSPESSATMAASVTKPLPRRPYDNTRAGGEEPRRNGSRGSRTADKEEKATTTGRDLLPPVQDATLWPTPESAAGAEEPKSSKAPLAAEKVDTIEKDGVEEAGTLKTRKKGWLPLPFVPTVNFQTPIPNVRGSKPKSSGRGGRESSSRGGHNAGANGTVPPSEKAAFAASFSAADKATTEPREGTKESSGSVLPVRPSSHSSGPPKRFSTDAARDPSREPRKSSSAVLPDKPKEAALEFLVTPSKSDFVPKGNHVGVVNGDGSGQSPYTPHFGHSDRRFSKNGDNHGSLGRDSGAHQPKEQHGQAFRDRAEARGERSSRGGGFRGGRGGHSGGGAVQSHYVPHSTYQPNGQRSAPNTGFNNSSTTALPPTATPFSPPPQQFSFGNTHSAARSGVRSAGRAQPASQPSASFGSRVQNGVNGLPRLHNHAPHMAPSVSADVQMQPFSFPVFNPYMDSELLHGLTLQVEYYFSLDNLCKDVFLRRKMNDYGFVPLSVIAKFKRMAELAPSLDFIRAACEQSDALDYIVDQDQNEWIRSRHLWNNFILPPEERDEEARKPGPDLRTVFFRSSPNRPPQAYLPTMGPAGYSSLPQPMFPVPYPGSGNELVYPAYDNGMRTDHAPAPNGNADLNGRPPRGESQLSAAVPDFSPGGLSGAPTTLEDYQTYPDEQVEKLVVLVGSDADVLANASSTDQSRGTALGASGGSRGLHERGPSTNDSNDSPDKTSDASPAGEPPLADAVAHAVGEEPYPELRAKAFEQRKHAKSGETPAGMKHLYSFWSHCLPDKFNVRMYDDFRSSALEDARRSPPNDYGLRCLLRYYNHVLFGTGSTKPYPAVFTPHHAEARQLSDSLKPRVNGEFRA</sequence>
<proteinExistence type="predicted"/>
<keyword evidence="6" id="KW-1185">Reference proteome</keyword>
<feature type="compositionally biased region" description="Basic and acidic residues" evidence="3">
    <location>
        <begin position="162"/>
        <end position="172"/>
    </location>
</feature>
<dbReference type="SUPFAM" id="SSF46785">
    <property type="entry name" value="Winged helix' DNA-binding domain"/>
    <property type="match status" value="1"/>
</dbReference>
<protein>
    <submittedName>
        <fullName evidence="5">La domain family protein</fullName>
    </submittedName>
</protein>
<dbReference type="GO" id="GO:0000339">
    <property type="term" value="F:RNA cap binding"/>
    <property type="evidence" value="ECO:0007669"/>
    <property type="project" value="InterPro"/>
</dbReference>
<feature type="region of interest" description="Disordered" evidence="3">
    <location>
        <begin position="196"/>
        <end position="681"/>
    </location>
</feature>
<feature type="compositionally biased region" description="Basic and acidic residues" evidence="3">
    <location>
        <begin position="273"/>
        <end position="287"/>
    </location>
</feature>
<dbReference type="STRING" id="1081102.A0A162MBD3"/>
<dbReference type="InterPro" id="IPR006630">
    <property type="entry name" value="La_HTH"/>
</dbReference>
<feature type="compositionally biased region" description="Basic and acidic residues" evidence="3">
    <location>
        <begin position="341"/>
        <end position="351"/>
    </location>
</feature>
<dbReference type="SMART" id="SM00715">
    <property type="entry name" value="LA"/>
    <property type="match status" value="1"/>
</dbReference>
<feature type="domain" description="HTH La-type RNA-binding" evidence="4">
    <location>
        <begin position="703"/>
        <end position="792"/>
    </location>
</feature>
<dbReference type="SMART" id="SM00684">
    <property type="entry name" value="DM15"/>
    <property type="match status" value="1"/>
</dbReference>
<dbReference type="AlphaFoldDB" id="A0A162MBD3"/>
<feature type="region of interest" description="Disordered" evidence="3">
    <location>
        <begin position="1"/>
        <end position="181"/>
    </location>
</feature>
<dbReference type="GO" id="GO:0048255">
    <property type="term" value="P:mRNA stabilization"/>
    <property type="evidence" value="ECO:0007669"/>
    <property type="project" value="InterPro"/>
</dbReference>
<dbReference type="InterPro" id="IPR036388">
    <property type="entry name" value="WH-like_DNA-bd_sf"/>
</dbReference>
<feature type="compositionally biased region" description="Polar residues" evidence="3">
    <location>
        <begin position="45"/>
        <end position="62"/>
    </location>
</feature>
<evidence type="ECO:0000256" key="3">
    <source>
        <dbReference type="SAM" id="MobiDB-lite"/>
    </source>
</evidence>
<evidence type="ECO:0000313" key="6">
    <source>
        <dbReference type="Proteomes" id="UP000076874"/>
    </source>
</evidence>
<feature type="compositionally biased region" description="Basic and acidic residues" evidence="3">
    <location>
        <begin position="525"/>
        <end position="536"/>
    </location>
</feature>
<dbReference type="InterPro" id="IPR036390">
    <property type="entry name" value="WH_DNA-bd_sf"/>
</dbReference>
<feature type="compositionally biased region" description="Polar residues" evidence="3">
    <location>
        <begin position="654"/>
        <end position="670"/>
    </location>
</feature>
<accession>A0A162MBD3</accession>
<feature type="compositionally biased region" description="Low complexity" evidence="3">
    <location>
        <begin position="416"/>
        <end position="428"/>
    </location>
</feature>
<organism evidence="5 6">
    <name type="scientific">Niveomyces insectorum RCEF 264</name>
    <dbReference type="NCBI Taxonomy" id="1081102"/>
    <lineage>
        <taxon>Eukaryota</taxon>
        <taxon>Fungi</taxon>
        <taxon>Dikarya</taxon>
        <taxon>Ascomycota</taxon>
        <taxon>Pezizomycotina</taxon>
        <taxon>Sordariomycetes</taxon>
        <taxon>Hypocreomycetidae</taxon>
        <taxon>Hypocreales</taxon>
        <taxon>Cordycipitaceae</taxon>
        <taxon>Niveomyces</taxon>
    </lineage>
</organism>
<evidence type="ECO:0000259" key="4">
    <source>
        <dbReference type="PROSITE" id="PS50961"/>
    </source>
</evidence>
<gene>
    <name evidence="5" type="ORF">SPI_09195</name>
</gene>
<evidence type="ECO:0000256" key="2">
    <source>
        <dbReference type="PROSITE-ProRule" id="PRU00332"/>
    </source>
</evidence>
<dbReference type="Pfam" id="PF21071">
    <property type="entry name" value="LARP1_HEAT"/>
    <property type="match status" value="1"/>
</dbReference>
<feature type="compositionally biased region" description="Basic and acidic residues" evidence="3">
    <location>
        <begin position="545"/>
        <end position="570"/>
    </location>
</feature>